<organism evidence="1 2">
    <name type="scientific">Colletotrichum sublineola</name>
    <name type="common">Sorghum anthracnose fungus</name>
    <dbReference type="NCBI Taxonomy" id="1173701"/>
    <lineage>
        <taxon>Eukaryota</taxon>
        <taxon>Fungi</taxon>
        <taxon>Dikarya</taxon>
        <taxon>Ascomycota</taxon>
        <taxon>Pezizomycotina</taxon>
        <taxon>Sordariomycetes</taxon>
        <taxon>Hypocreomycetidae</taxon>
        <taxon>Glomerellales</taxon>
        <taxon>Glomerellaceae</taxon>
        <taxon>Colletotrichum</taxon>
        <taxon>Colletotrichum graminicola species complex</taxon>
    </lineage>
</organism>
<accession>A0A066X7A9</accession>
<dbReference type="HOGENOM" id="CLU_1938040_0_0_1"/>
<name>A0A066X7A9_COLSU</name>
<keyword evidence="2" id="KW-1185">Reference proteome</keyword>
<dbReference type="AlphaFoldDB" id="A0A066X7A9"/>
<reference evidence="2" key="1">
    <citation type="journal article" date="2014" name="Genome Announc.">
        <title>Draft genome sequence of Colletotrichum sublineola, a destructive pathogen of cultivated sorghum.</title>
        <authorList>
            <person name="Baroncelli R."/>
            <person name="Sanz-Martin J.M."/>
            <person name="Rech G.E."/>
            <person name="Sukno S.A."/>
            <person name="Thon M.R."/>
        </authorList>
    </citation>
    <scope>NUCLEOTIDE SEQUENCE [LARGE SCALE GENOMIC DNA]</scope>
    <source>
        <strain evidence="2">TX430BB</strain>
    </source>
</reference>
<dbReference type="Proteomes" id="UP000027238">
    <property type="component" value="Unassembled WGS sequence"/>
</dbReference>
<evidence type="ECO:0000313" key="1">
    <source>
        <dbReference type="EMBL" id="KDN64827.1"/>
    </source>
</evidence>
<protein>
    <submittedName>
        <fullName evidence="1">Uncharacterized protein</fullName>
    </submittedName>
</protein>
<gene>
    <name evidence="1" type="ORF">CSUB01_06930</name>
</gene>
<proteinExistence type="predicted"/>
<dbReference type="EMBL" id="JMSE01001093">
    <property type="protein sequence ID" value="KDN64827.1"/>
    <property type="molecule type" value="Genomic_DNA"/>
</dbReference>
<sequence length="130" mass="14520">MSTDMRTTPMNPWGLPQPEGFHAPTVAHTLYKTLSPSAEYSGLTGLNRAKGFRDLSPRDQESVAKFALELLGRADSSYNVQDYLGFCLDPRFKSCLEDLKESHLRFFADVMDAAAQTIARMDPDAMDLSR</sequence>
<comment type="caution">
    <text evidence="1">The sequence shown here is derived from an EMBL/GenBank/DDBJ whole genome shotgun (WGS) entry which is preliminary data.</text>
</comment>
<evidence type="ECO:0000313" key="2">
    <source>
        <dbReference type="Proteomes" id="UP000027238"/>
    </source>
</evidence>